<keyword evidence="2" id="KW-1185">Reference proteome</keyword>
<proteinExistence type="predicted"/>
<protein>
    <submittedName>
        <fullName evidence="1">Uncharacterized protein</fullName>
    </submittedName>
</protein>
<reference evidence="1 2" key="1">
    <citation type="journal article" date="2012" name="J. Bacteriol.">
        <title>Genome Sequence of Pectin-Degrading Alishewanella aestuarii Strain B11T, Isolated from Tidal Flat Sediment.</title>
        <authorList>
            <person name="Jung J."/>
            <person name="Choi S."/>
            <person name="Chun J."/>
            <person name="Park W."/>
        </authorList>
    </citation>
    <scope>NUCLEOTIDE SEQUENCE [LARGE SCALE GENOMIC DNA]</scope>
    <source>
        <strain evidence="1 2">B11</strain>
    </source>
</reference>
<evidence type="ECO:0000313" key="2">
    <source>
        <dbReference type="Proteomes" id="UP000012043"/>
    </source>
</evidence>
<dbReference type="AlphaFoldDB" id="J1Q0S3"/>
<gene>
    <name evidence="1" type="ORF">AEST_25610</name>
</gene>
<organism evidence="1 2">
    <name type="scientific">Alishewanella aestuarii B11</name>
    <dbReference type="NCBI Taxonomy" id="1197174"/>
    <lineage>
        <taxon>Bacteria</taxon>
        <taxon>Pseudomonadati</taxon>
        <taxon>Pseudomonadota</taxon>
        <taxon>Gammaproteobacteria</taxon>
        <taxon>Alteromonadales</taxon>
        <taxon>Alteromonadaceae</taxon>
        <taxon>Alishewanella</taxon>
    </lineage>
</organism>
<dbReference type="EMBL" id="ALAB01000029">
    <property type="protein sequence ID" value="EJI84628.1"/>
    <property type="molecule type" value="Genomic_DNA"/>
</dbReference>
<dbReference type="PATRIC" id="fig|1197174.4.peg.2503"/>
<name>J1Q0S3_9ALTE</name>
<dbReference type="RefSeq" id="WP_008609512.1">
    <property type="nucleotide sequence ID" value="NZ_ALAB01000029.1"/>
</dbReference>
<sequence>MKRSVLKAPYQRQSAMEHLMEEHKCDHLPAGAYLYKDELS</sequence>
<comment type="caution">
    <text evidence="1">The sequence shown here is derived from an EMBL/GenBank/DDBJ whole genome shotgun (WGS) entry which is preliminary data.</text>
</comment>
<dbReference type="Proteomes" id="UP000012043">
    <property type="component" value="Unassembled WGS sequence"/>
</dbReference>
<accession>J1Q0S3</accession>
<evidence type="ECO:0000313" key="1">
    <source>
        <dbReference type="EMBL" id="EJI84628.1"/>
    </source>
</evidence>